<protein>
    <submittedName>
        <fullName evidence="3">YbhB/YbcL family Raf kinase inhibitor-like protein</fullName>
    </submittedName>
</protein>
<sequence>MARGTGRVRQTAALLVAGGLVLAGTAGRPAAGAAALTVTVDDICRGGVIPPVYAYCVPAQQGHVAPGPNKSPKISWSRGPAKTASYAIITVDPDVPTVFDNANQEGKKIRRTLKRRDYYQWVLVDIPATVTSLSEGADTGEPSPKKPGPTAHGLRGINDYSKGAKVYGGYDGPCPPWNDERVHHYRFIVYALNVAHLGLSGNFTGPDALRAMPGHVLAWGELVGVYTLNPDVAKTIGNKPTGK</sequence>
<feature type="signal peptide" evidence="2">
    <location>
        <begin position="1"/>
        <end position="23"/>
    </location>
</feature>
<dbReference type="PANTHER" id="PTHR30289:SF1">
    <property type="entry name" value="PEBP (PHOSPHATIDYLETHANOLAMINE-BINDING PROTEIN) FAMILY PROTEIN"/>
    <property type="match status" value="1"/>
</dbReference>
<comment type="caution">
    <text evidence="3">The sequence shown here is derived from an EMBL/GenBank/DDBJ whole genome shotgun (WGS) entry which is preliminary data.</text>
</comment>
<dbReference type="InterPro" id="IPR036610">
    <property type="entry name" value="PEBP-like_sf"/>
</dbReference>
<feature type="region of interest" description="Disordered" evidence="1">
    <location>
        <begin position="133"/>
        <end position="155"/>
    </location>
</feature>
<keyword evidence="2" id="KW-0732">Signal</keyword>
<dbReference type="NCBIfam" id="TIGR00481">
    <property type="entry name" value="YbhB/YbcL family Raf kinase inhibitor-like protein"/>
    <property type="match status" value="1"/>
</dbReference>
<name>A0A537LYK1_9BACT</name>
<evidence type="ECO:0000313" key="4">
    <source>
        <dbReference type="Proteomes" id="UP000320393"/>
    </source>
</evidence>
<organism evidence="3 4">
    <name type="scientific">Candidatus Segetimicrobium genomatis</name>
    <dbReference type="NCBI Taxonomy" id="2569760"/>
    <lineage>
        <taxon>Bacteria</taxon>
        <taxon>Bacillati</taxon>
        <taxon>Candidatus Sysuimicrobiota</taxon>
        <taxon>Candidatus Sysuimicrobiia</taxon>
        <taxon>Candidatus Sysuimicrobiales</taxon>
        <taxon>Candidatus Segetimicrobiaceae</taxon>
        <taxon>Candidatus Segetimicrobium</taxon>
    </lineage>
</organism>
<dbReference type="Proteomes" id="UP000320393">
    <property type="component" value="Unassembled WGS sequence"/>
</dbReference>
<proteinExistence type="predicted"/>
<dbReference type="PANTHER" id="PTHR30289">
    <property type="entry name" value="UNCHARACTERIZED PROTEIN YBCL-RELATED"/>
    <property type="match status" value="1"/>
</dbReference>
<dbReference type="Gene3D" id="3.90.280.10">
    <property type="entry name" value="PEBP-like"/>
    <property type="match status" value="1"/>
</dbReference>
<dbReference type="InterPro" id="IPR005247">
    <property type="entry name" value="YbhB_YbcL/LppC-like"/>
</dbReference>
<dbReference type="SUPFAM" id="SSF49777">
    <property type="entry name" value="PEBP-like"/>
    <property type="match status" value="1"/>
</dbReference>
<dbReference type="AlphaFoldDB" id="A0A537LYK1"/>
<evidence type="ECO:0000256" key="2">
    <source>
        <dbReference type="SAM" id="SignalP"/>
    </source>
</evidence>
<reference evidence="3 4" key="1">
    <citation type="journal article" date="2019" name="Nat. Microbiol.">
        <title>Mediterranean grassland soil C-N compound turnover is dependent on rainfall and depth, and is mediated by genomically divergent microorganisms.</title>
        <authorList>
            <person name="Diamond S."/>
            <person name="Andeer P.F."/>
            <person name="Li Z."/>
            <person name="Crits-Christoph A."/>
            <person name="Burstein D."/>
            <person name="Anantharaman K."/>
            <person name="Lane K.R."/>
            <person name="Thomas B.C."/>
            <person name="Pan C."/>
            <person name="Northen T.R."/>
            <person name="Banfield J.F."/>
        </authorList>
    </citation>
    <scope>NUCLEOTIDE SEQUENCE [LARGE SCALE GENOMIC DNA]</scope>
    <source>
        <strain evidence="3">NP_5</strain>
    </source>
</reference>
<evidence type="ECO:0000256" key="1">
    <source>
        <dbReference type="SAM" id="MobiDB-lite"/>
    </source>
</evidence>
<dbReference type="CDD" id="cd00865">
    <property type="entry name" value="PEBP_bact_arch"/>
    <property type="match status" value="1"/>
</dbReference>
<dbReference type="InterPro" id="IPR008914">
    <property type="entry name" value="PEBP"/>
</dbReference>
<gene>
    <name evidence="3" type="ORF">E6H02_05435</name>
</gene>
<accession>A0A537LYK1</accession>
<dbReference type="EMBL" id="VBAM01000167">
    <property type="protein sequence ID" value="TMJ13075.1"/>
    <property type="molecule type" value="Genomic_DNA"/>
</dbReference>
<evidence type="ECO:0000313" key="3">
    <source>
        <dbReference type="EMBL" id="TMJ13075.1"/>
    </source>
</evidence>
<dbReference type="Pfam" id="PF01161">
    <property type="entry name" value="PBP"/>
    <property type="match status" value="1"/>
</dbReference>
<feature type="chain" id="PRO_5022101229" evidence="2">
    <location>
        <begin position="24"/>
        <end position="243"/>
    </location>
</feature>